<dbReference type="FunFam" id="3.40.50.150:FF:000010">
    <property type="entry name" value="Protein-L-isoaspartate O-methyltransferase"/>
    <property type="match status" value="1"/>
</dbReference>
<comment type="subcellular location">
    <subcellularLocation>
        <location evidence="1">Cytoplasm</location>
    </subcellularLocation>
</comment>
<dbReference type="NCBIfam" id="NF001453">
    <property type="entry name" value="PRK00312.1"/>
    <property type="match status" value="1"/>
</dbReference>
<dbReference type="SUPFAM" id="SSF53335">
    <property type="entry name" value="S-adenosyl-L-methionine-dependent methyltransferases"/>
    <property type="match status" value="1"/>
</dbReference>
<keyword evidence="7 10" id="KW-0808">Transferase</keyword>
<dbReference type="Proteomes" id="UP000257240">
    <property type="component" value="Unassembled WGS sequence"/>
</dbReference>
<evidence type="ECO:0000313" key="10">
    <source>
        <dbReference type="EMBL" id="HAA83842.1"/>
    </source>
</evidence>
<dbReference type="PANTHER" id="PTHR11579:SF0">
    <property type="entry name" value="PROTEIN-L-ISOASPARTATE(D-ASPARTATE) O-METHYLTRANSFERASE"/>
    <property type="match status" value="1"/>
</dbReference>
<proteinExistence type="inferred from homology"/>
<dbReference type="EMBL" id="DLVE01000046">
    <property type="protein sequence ID" value="HAA83842.1"/>
    <property type="molecule type" value="Genomic_DNA"/>
</dbReference>
<reference evidence="10 11" key="1">
    <citation type="journal article" date="2018" name="Nat. Biotechnol.">
        <title>A standardized bacterial taxonomy based on genome phylogeny substantially revises the tree of life.</title>
        <authorList>
            <person name="Parks D.H."/>
            <person name="Chuvochina M."/>
            <person name="Waite D.W."/>
            <person name="Rinke C."/>
            <person name="Skarshewski A."/>
            <person name="Chaumeil P.A."/>
            <person name="Hugenholtz P."/>
        </authorList>
    </citation>
    <scope>NUCLEOTIDE SEQUENCE [LARGE SCALE GENOMIC DNA]</scope>
    <source>
        <strain evidence="10">UBA12529</strain>
    </source>
</reference>
<protein>
    <recommendedName>
        <fullName evidence="4 9">Protein-L-isoaspartate O-methyltransferase</fullName>
        <ecNumber evidence="3 9">2.1.1.77</ecNumber>
    </recommendedName>
</protein>
<evidence type="ECO:0000256" key="2">
    <source>
        <dbReference type="ARBA" id="ARBA00005369"/>
    </source>
</evidence>
<keyword evidence="5" id="KW-0963">Cytoplasm</keyword>
<dbReference type="GO" id="GO:0004719">
    <property type="term" value="F:protein-L-isoaspartate (D-aspartate) O-methyltransferase activity"/>
    <property type="evidence" value="ECO:0007669"/>
    <property type="project" value="UniProtKB-UniRule"/>
</dbReference>
<comment type="caution">
    <text evidence="10">The sequence shown here is derived from an EMBL/GenBank/DDBJ whole genome shotgun (WGS) entry which is preliminary data.</text>
</comment>
<dbReference type="GO" id="GO:0005737">
    <property type="term" value="C:cytoplasm"/>
    <property type="evidence" value="ECO:0007669"/>
    <property type="project" value="UniProtKB-SubCell"/>
</dbReference>
<evidence type="ECO:0000256" key="1">
    <source>
        <dbReference type="ARBA" id="ARBA00004496"/>
    </source>
</evidence>
<dbReference type="Gene3D" id="3.40.50.150">
    <property type="entry name" value="Vaccinia Virus protein VP39"/>
    <property type="match status" value="1"/>
</dbReference>
<evidence type="ECO:0000256" key="7">
    <source>
        <dbReference type="ARBA" id="ARBA00022679"/>
    </source>
</evidence>
<dbReference type="CDD" id="cd02440">
    <property type="entry name" value="AdoMet_MTases"/>
    <property type="match status" value="1"/>
</dbReference>
<dbReference type="GO" id="GO:0030091">
    <property type="term" value="P:protein repair"/>
    <property type="evidence" value="ECO:0007669"/>
    <property type="project" value="UniProtKB-UniRule"/>
</dbReference>
<evidence type="ECO:0000256" key="5">
    <source>
        <dbReference type="ARBA" id="ARBA00022490"/>
    </source>
</evidence>
<evidence type="ECO:0000256" key="4">
    <source>
        <dbReference type="ARBA" id="ARBA00013346"/>
    </source>
</evidence>
<dbReference type="GO" id="GO:0032259">
    <property type="term" value="P:methylation"/>
    <property type="evidence" value="ECO:0007669"/>
    <property type="project" value="UniProtKB-KW"/>
</dbReference>
<evidence type="ECO:0000256" key="3">
    <source>
        <dbReference type="ARBA" id="ARBA00011890"/>
    </source>
</evidence>
<comment type="similarity">
    <text evidence="2">Belongs to the methyltransferase superfamily. L-isoaspartyl/D-aspartyl protein methyltransferase family.</text>
</comment>
<sequence length="174" mass="19248">MQGFYDKDLYRIAREKMVKSQIVARGIKDEKVIQAMLKVPRHLFVEEALRDQAYGDFPLPIGKGQTISQPYIVALMTEALELKGKERVLEVGTGSGYQTAILAEIALWVYTIERDPDLSEKAKKVLLSLGYKNISFKIGDGSLGWPEAAPFDAIIVTAASPQIPQPLVDQLAEG</sequence>
<name>A0A3B8N3X2_9BACT</name>
<evidence type="ECO:0000256" key="6">
    <source>
        <dbReference type="ARBA" id="ARBA00022603"/>
    </source>
</evidence>
<evidence type="ECO:0000313" key="11">
    <source>
        <dbReference type="Proteomes" id="UP000257240"/>
    </source>
</evidence>
<dbReference type="InterPro" id="IPR000682">
    <property type="entry name" value="PCMT"/>
</dbReference>
<dbReference type="NCBIfam" id="TIGR00080">
    <property type="entry name" value="pimt"/>
    <property type="match status" value="1"/>
</dbReference>
<keyword evidence="6 10" id="KW-0489">Methyltransferase</keyword>
<accession>A0A3B8N3X2</accession>
<dbReference type="EC" id="2.1.1.77" evidence="3 9"/>
<keyword evidence="8" id="KW-0949">S-adenosyl-L-methionine</keyword>
<dbReference type="InterPro" id="IPR029063">
    <property type="entry name" value="SAM-dependent_MTases_sf"/>
</dbReference>
<dbReference type="PANTHER" id="PTHR11579">
    <property type="entry name" value="PROTEIN-L-ISOASPARTATE O-METHYLTRANSFERASE"/>
    <property type="match status" value="1"/>
</dbReference>
<gene>
    <name evidence="10" type="ORF">DCE01_03540</name>
</gene>
<dbReference type="PROSITE" id="PS01279">
    <property type="entry name" value="PCMT"/>
    <property type="match status" value="1"/>
</dbReference>
<dbReference type="AlphaFoldDB" id="A0A3B8N3X2"/>
<organism evidence="10 11">
    <name type="scientific">Thermodesulfobacterium commune</name>
    <dbReference type="NCBI Taxonomy" id="1741"/>
    <lineage>
        <taxon>Bacteria</taxon>
        <taxon>Pseudomonadati</taxon>
        <taxon>Thermodesulfobacteriota</taxon>
        <taxon>Thermodesulfobacteria</taxon>
        <taxon>Thermodesulfobacteriales</taxon>
        <taxon>Thermodesulfobacteriaceae</taxon>
        <taxon>Thermodesulfobacterium</taxon>
    </lineage>
</organism>
<evidence type="ECO:0000256" key="9">
    <source>
        <dbReference type="NCBIfam" id="TIGR00080"/>
    </source>
</evidence>
<dbReference type="Pfam" id="PF01135">
    <property type="entry name" value="PCMT"/>
    <property type="match status" value="1"/>
</dbReference>
<evidence type="ECO:0000256" key="8">
    <source>
        <dbReference type="ARBA" id="ARBA00022691"/>
    </source>
</evidence>
<feature type="non-terminal residue" evidence="10">
    <location>
        <position position="174"/>
    </location>
</feature>